<reference evidence="1" key="1">
    <citation type="submission" date="2021-06" db="EMBL/GenBank/DDBJ databases">
        <authorList>
            <person name="Kallberg Y."/>
            <person name="Tangrot J."/>
            <person name="Rosling A."/>
        </authorList>
    </citation>
    <scope>NUCLEOTIDE SEQUENCE</scope>
    <source>
        <strain evidence="1">28 12/20/2015</strain>
    </source>
</reference>
<gene>
    <name evidence="1" type="ORF">SPELUC_LOCUS8945</name>
</gene>
<dbReference type="Proteomes" id="UP000789366">
    <property type="component" value="Unassembled WGS sequence"/>
</dbReference>
<sequence>MAILEIIEALSITDYLLIFALIFATYVFDFYSKYLTRPNPLDGPFPLPFIGNLHNMFYDVRPFYCKCRPNYGNVCKIMVDGSRCIILSRPEYIEKLMSTCARRLPYYQDLDEIGSSRYEIAGNDVYES</sequence>
<accession>A0ACA9NF04</accession>
<dbReference type="EMBL" id="CAJVPW010014183">
    <property type="protein sequence ID" value="CAG8651873.1"/>
    <property type="molecule type" value="Genomic_DNA"/>
</dbReference>
<name>A0ACA9NF04_9GLOM</name>
<comment type="caution">
    <text evidence="1">The sequence shown here is derived from an EMBL/GenBank/DDBJ whole genome shotgun (WGS) entry which is preliminary data.</text>
</comment>
<evidence type="ECO:0000313" key="2">
    <source>
        <dbReference type="Proteomes" id="UP000789366"/>
    </source>
</evidence>
<organism evidence="1 2">
    <name type="scientific">Cetraspora pellucida</name>
    <dbReference type="NCBI Taxonomy" id="1433469"/>
    <lineage>
        <taxon>Eukaryota</taxon>
        <taxon>Fungi</taxon>
        <taxon>Fungi incertae sedis</taxon>
        <taxon>Mucoromycota</taxon>
        <taxon>Glomeromycotina</taxon>
        <taxon>Glomeromycetes</taxon>
        <taxon>Diversisporales</taxon>
        <taxon>Gigasporaceae</taxon>
        <taxon>Cetraspora</taxon>
    </lineage>
</organism>
<protein>
    <submittedName>
        <fullName evidence="1">5145_t:CDS:1</fullName>
    </submittedName>
</protein>
<keyword evidence="2" id="KW-1185">Reference proteome</keyword>
<proteinExistence type="predicted"/>
<evidence type="ECO:0000313" key="1">
    <source>
        <dbReference type="EMBL" id="CAG8651873.1"/>
    </source>
</evidence>